<proteinExistence type="predicted"/>
<name>A0A2I1PAP9_9MICO</name>
<accession>A0A2I1PAP9</accession>
<dbReference type="EMBL" id="PKIZ01000010">
    <property type="protein sequence ID" value="PKZ41704.1"/>
    <property type="molecule type" value="Genomic_DNA"/>
</dbReference>
<dbReference type="Proteomes" id="UP000234206">
    <property type="component" value="Unassembled WGS sequence"/>
</dbReference>
<feature type="non-terminal residue" evidence="1">
    <location>
        <position position="92"/>
    </location>
</feature>
<dbReference type="AlphaFoldDB" id="A0A2I1PAP9"/>
<evidence type="ECO:0000313" key="1">
    <source>
        <dbReference type="EMBL" id="PKZ41704.1"/>
    </source>
</evidence>
<reference evidence="1 2" key="1">
    <citation type="submission" date="2017-12" db="EMBL/GenBank/DDBJ databases">
        <title>Phylogenetic diversity of female urinary microbiome.</title>
        <authorList>
            <person name="Thomas-White K."/>
            <person name="Wolfe A.J."/>
        </authorList>
    </citation>
    <scope>NUCLEOTIDE SEQUENCE [LARGE SCALE GENOMIC DNA]</scope>
    <source>
        <strain evidence="1 2">UMB1298</strain>
    </source>
</reference>
<evidence type="ECO:0000313" key="2">
    <source>
        <dbReference type="Proteomes" id="UP000234206"/>
    </source>
</evidence>
<organism evidence="1 2">
    <name type="scientific">Kytococcus schroeteri</name>
    <dbReference type="NCBI Taxonomy" id="138300"/>
    <lineage>
        <taxon>Bacteria</taxon>
        <taxon>Bacillati</taxon>
        <taxon>Actinomycetota</taxon>
        <taxon>Actinomycetes</taxon>
        <taxon>Micrococcales</taxon>
        <taxon>Kytococcaceae</taxon>
        <taxon>Kytococcus</taxon>
    </lineage>
</organism>
<comment type="caution">
    <text evidence="1">The sequence shown here is derived from an EMBL/GenBank/DDBJ whole genome shotgun (WGS) entry which is preliminary data.</text>
</comment>
<sequence>MDEVAPTTEQIRADRAATWVTDVVLRDGAVAHLRPISPGDREAVAAFHRRQSERSRYLRFFATIPELSARDLDRFTQVDQDQRVALVAEIGG</sequence>
<keyword evidence="2" id="KW-1185">Reference proteome</keyword>
<protein>
    <submittedName>
        <fullName evidence="1">Multidrug ABC transporter permease</fullName>
    </submittedName>
</protein>
<gene>
    <name evidence="1" type="ORF">CYJ76_06490</name>
</gene>
<dbReference type="Gene3D" id="3.40.630.30">
    <property type="match status" value="1"/>
</dbReference>